<evidence type="ECO:0000313" key="3">
    <source>
        <dbReference type="Proteomes" id="UP001187868"/>
    </source>
</evidence>
<evidence type="ECO:0000256" key="1">
    <source>
        <dbReference type="SAM" id="Phobius"/>
    </source>
</evidence>
<proteinExistence type="predicted"/>
<sequence length="86" mass="9367">MTLTAAGFFYLKNPAIVNGSFLVLNISFSYFASSLCGPAGGWQYFLPRNRLGEVMRKNGQAIVCIAACVFFVMFAETGLQTVISEV</sequence>
<comment type="caution">
    <text evidence="2">The sequence shown here is derived from an EMBL/GenBank/DDBJ whole genome shotgun (WGS) entry which is preliminary data.</text>
</comment>
<keyword evidence="1" id="KW-0812">Transmembrane</keyword>
<accession>A0ABU4EI17</accession>
<name>A0ABU4EI17_9GAMM</name>
<reference evidence="2 3" key="1">
    <citation type="submission" date="2023-10" db="EMBL/GenBank/DDBJ databases">
        <title>Clonality and diversity in the soft rot Dickeya solani phytopathogen.</title>
        <authorList>
            <person name="Pedron J."/>
            <person name="Van Gijisegem F."/>
            <person name="Portier P."/>
            <person name="Taghouti G."/>
        </authorList>
    </citation>
    <scope>NUCLEOTIDE SEQUENCE [LARGE SCALE GENOMIC DNA]</scope>
    <source>
        <strain evidence="2 3">FVG2-MFV017-A9</strain>
    </source>
</reference>
<organism evidence="2 3">
    <name type="scientific">Dickeya solani</name>
    <dbReference type="NCBI Taxonomy" id="1089444"/>
    <lineage>
        <taxon>Bacteria</taxon>
        <taxon>Pseudomonadati</taxon>
        <taxon>Pseudomonadota</taxon>
        <taxon>Gammaproteobacteria</taxon>
        <taxon>Enterobacterales</taxon>
        <taxon>Pectobacteriaceae</taxon>
        <taxon>Dickeya</taxon>
    </lineage>
</organism>
<keyword evidence="1" id="KW-0472">Membrane</keyword>
<dbReference type="EMBL" id="JAWLLM010000017">
    <property type="protein sequence ID" value="MDV7043701.1"/>
    <property type="molecule type" value="Genomic_DNA"/>
</dbReference>
<keyword evidence="3" id="KW-1185">Reference proteome</keyword>
<feature type="transmembrane region" description="Helical" evidence="1">
    <location>
        <begin position="61"/>
        <end position="83"/>
    </location>
</feature>
<dbReference type="Proteomes" id="UP001187868">
    <property type="component" value="Unassembled WGS sequence"/>
</dbReference>
<evidence type="ECO:0000313" key="2">
    <source>
        <dbReference type="EMBL" id="MDV7043701.1"/>
    </source>
</evidence>
<dbReference type="RefSeq" id="WP_155242734.1">
    <property type="nucleotide sequence ID" value="NZ_JABAOQ010000001.1"/>
</dbReference>
<keyword evidence="1" id="KW-1133">Transmembrane helix</keyword>
<gene>
    <name evidence="2" type="ORF">RUJ08_16350</name>
</gene>
<feature type="transmembrane region" description="Helical" evidence="1">
    <location>
        <begin position="20"/>
        <end position="40"/>
    </location>
</feature>
<protein>
    <submittedName>
        <fullName evidence="2">Uncharacterized protein</fullName>
    </submittedName>
</protein>